<dbReference type="Gene3D" id="3.40.50.300">
    <property type="entry name" value="P-loop containing nucleotide triphosphate hydrolases"/>
    <property type="match status" value="1"/>
</dbReference>
<evidence type="ECO:0000256" key="2">
    <source>
        <dbReference type="ARBA" id="ARBA00023180"/>
    </source>
</evidence>
<protein>
    <submittedName>
        <fullName evidence="4">Sulfotransferase domain-containing protein</fullName>
    </submittedName>
</protein>
<sequence>MNQTVNRPDIFIIGTMKGGTTAAHRILTAHPDVHSGTQKEIHYFSLHYAQGEDWYHRHFEGLPAGQHYVDASPTYFDTANTLLIPRLIDHYAPQGKLILITRNPIERAISHFHHLRKVNKVAPLLEMDADAFLSRDLGRMLAGTGVIPMHFMNVINFSLYQAKAERFRRTFGDRLLVLDNSQLRNDPQGTVRRMFEHVGVDPIWEDGFVEIKHSHQTELADISRKTFDRLSHILRPDYEAFCQKYDIHFSWPTPDE</sequence>
<reference evidence="4 5" key="1">
    <citation type="submission" date="2018-06" db="EMBL/GenBank/DDBJ databases">
        <title>Genomic Encyclopedia of Type Strains, Phase III (KMG-III): the genomes of soil and plant-associated and newly described type strains.</title>
        <authorList>
            <person name="Whitman W."/>
        </authorList>
    </citation>
    <scope>NUCLEOTIDE SEQUENCE [LARGE SCALE GENOMIC DNA]</scope>
    <source>
        <strain evidence="4 5">JA737</strain>
    </source>
</reference>
<accession>A0A318U402</accession>
<dbReference type="Pfam" id="PF00685">
    <property type="entry name" value="Sulfotransfer_1"/>
    <property type="match status" value="1"/>
</dbReference>
<evidence type="ECO:0000313" key="5">
    <source>
        <dbReference type="Proteomes" id="UP000247727"/>
    </source>
</evidence>
<dbReference type="EMBL" id="QJTK01000002">
    <property type="protein sequence ID" value="PYF11818.1"/>
    <property type="molecule type" value="Genomic_DNA"/>
</dbReference>
<dbReference type="InterPro" id="IPR037359">
    <property type="entry name" value="NST/OST"/>
</dbReference>
<dbReference type="PANTHER" id="PTHR10605:SF56">
    <property type="entry name" value="BIFUNCTIONAL HEPARAN SULFATE N-DEACETYLASE_N-SULFOTRANSFERASE"/>
    <property type="match status" value="1"/>
</dbReference>
<evidence type="ECO:0000256" key="1">
    <source>
        <dbReference type="ARBA" id="ARBA00022679"/>
    </source>
</evidence>
<dbReference type="RefSeq" id="WP_110804423.1">
    <property type="nucleotide sequence ID" value="NZ_QJTK01000002.1"/>
</dbReference>
<dbReference type="InterPro" id="IPR000863">
    <property type="entry name" value="Sulfotransferase_dom"/>
</dbReference>
<dbReference type="SUPFAM" id="SSF52540">
    <property type="entry name" value="P-loop containing nucleoside triphosphate hydrolases"/>
    <property type="match status" value="1"/>
</dbReference>
<keyword evidence="2" id="KW-0325">Glycoprotein</keyword>
<dbReference type="Proteomes" id="UP000247727">
    <property type="component" value="Unassembled WGS sequence"/>
</dbReference>
<name>A0A318U402_9RHOB</name>
<feature type="domain" description="Sulfotransferase" evidence="3">
    <location>
        <begin position="8"/>
        <end position="201"/>
    </location>
</feature>
<dbReference type="AlphaFoldDB" id="A0A318U402"/>
<proteinExistence type="predicted"/>
<evidence type="ECO:0000259" key="3">
    <source>
        <dbReference type="Pfam" id="PF00685"/>
    </source>
</evidence>
<gene>
    <name evidence="4" type="ORF">C8J30_102128</name>
</gene>
<dbReference type="InterPro" id="IPR027417">
    <property type="entry name" value="P-loop_NTPase"/>
</dbReference>
<keyword evidence="1 4" id="KW-0808">Transferase</keyword>
<keyword evidence="5" id="KW-1185">Reference proteome</keyword>
<evidence type="ECO:0000313" key="4">
    <source>
        <dbReference type="EMBL" id="PYF11818.1"/>
    </source>
</evidence>
<dbReference type="PANTHER" id="PTHR10605">
    <property type="entry name" value="HEPARAN SULFATE SULFOTRANSFERASE"/>
    <property type="match status" value="1"/>
</dbReference>
<dbReference type="GO" id="GO:0008146">
    <property type="term" value="F:sulfotransferase activity"/>
    <property type="evidence" value="ECO:0007669"/>
    <property type="project" value="InterPro"/>
</dbReference>
<organism evidence="4 5">
    <name type="scientific">Rhodobacter viridis</name>
    <dbReference type="NCBI Taxonomy" id="1054202"/>
    <lineage>
        <taxon>Bacteria</taxon>
        <taxon>Pseudomonadati</taxon>
        <taxon>Pseudomonadota</taxon>
        <taxon>Alphaproteobacteria</taxon>
        <taxon>Rhodobacterales</taxon>
        <taxon>Rhodobacter group</taxon>
        <taxon>Rhodobacter</taxon>
    </lineage>
</organism>
<dbReference type="OrthoDB" id="981508at2"/>
<comment type="caution">
    <text evidence="4">The sequence shown here is derived from an EMBL/GenBank/DDBJ whole genome shotgun (WGS) entry which is preliminary data.</text>
</comment>